<dbReference type="Pfam" id="PF17946">
    <property type="entry name" value="RecC_C"/>
    <property type="match status" value="1"/>
</dbReference>
<dbReference type="GO" id="GO:0004386">
    <property type="term" value="F:helicase activity"/>
    <property type="evidence" value="ECO:0007669"/>
    <property type="project" value="UniProtKB-KW"/>
</dbReference>
<keyword evidence="7" id="KW-0067">ATP-binding</keyword>
<dbReference type="InterPro" id="IPR013986">
    <property type="entry name" value="DExx_box_DNA_helicase_dom_sf"/>
</dbReference>
<dbReference type="InterPro" id="IPR006697">
    <property type="entry name" value="RecC"/>
</dbReference>
<dbReference type="Gene3D" id="1.10.10.160">
    <property type="match status" value="1"/>
</dbReference>
<keyword evidence="1" id="KW-0540">Nuclease</keyword>
<dbReference type="GO" id="GO:0009338">
    <property type="term" value="C:exodeoxyribonuclease V complex"/>
    <property type="evidence" value="ECO:0007669"/>
    <property type="project" value="InterPro"/>
</dbReference>
<dbReference type="SUPFAM" id="SSF52980">
    <property type="entry name" value="Restriction endonuclease-like"/>
    <property type="match status" value="1"/>
</dbReference>
<dbReference type="GO" id="GO:0003677">
    <property type="term" value="F:DNA binding"/>
    <property type="evidence" value="ECO:0007669"/>
    <property type="project" value="UniProtKB-KW"/>
</dbReference>
<gene>
    <name evidence="11" type="ORF">BSZ32_00120</name>
</gene>
<sequence length="940" mass="106665">MPNAQFNLHHFPKQEDLAELLLENLAKEGAGSPFHKSTVLVRNQGMATWLRQRIAKQTGLAMLVDFPQPNSFLQGLIDEKSVQLDELKWPIYELLPRLIDRPEFEILKTYLSSSVTEIEASLKRYQLSSQIAALYDKYLLYRPEWITAWNAGESISAFSSHEAWQRILWQELTKNEIQHWSQKLLATEQLEIDSELPSALHVFGISNFAPIYVRFLYLLSQQIPVHIYWMNPVSIDEGYWEDAPTKRQWTMAEAFDESSILIEGNPLLASFGRMGREFVHTLYGGETGNTEIHNFQPQDTTHPTATNSLQQLQHSIFDRRPMSDDTSIDSSLAVHSCHTPLRELETLKDYLLQLAEKSPLDTGDVIVLCPDIASYAPSIEAVFGALQRQKEFYLPYRISDRSAPVNEPAIAAVAQLFDLNKKRFTNREALDLLSVPAIAEHLNLNEQDLGTIRQWVTQSGIRWGFDFKHIREIAPDCKDSTWTWRDGLDRLLLGYAMPCKELTLWRNILPYHDIEGSSTRLLGALCSFVEWCAAIRNQLRDKRSLEDWVAATKEWIDLGFSKSPDAQQSIQPLLQVLEKLHDQSSLIEETIPSDVFAEHLKDYLNDSSPAFGFLNGSITFCETKPMRAIPARVICLLGMNHDAFPRSTSDVQFDLTKDSRQAGDRSTRDDDCYFFLEAILSARENLYFSYVGTSIKDGEPRPPSTALQTLIDTTPGLAKAVVREKLHAYDPAYFLEVPSSHDAHLMQAAVTLGSTKESKEPRAEVSVTLDENPTHIDLDDFISGLTRSTSHFLRKSLQARRHYYDAPLEEDESLEINGLVGWGLKNQLLKSRHFDPAHESAWRQQGLIPSGEFGHLQLVKQLGSIESLIEDLPELEITPIDIKVNGIQITGNVPTHPDGRVLILSPSKAPKGRDLLQLWIYQILRTHASEQATGADHQHR</sequence>
<keyword evidence="6" id="KW-0269">Exonuclease</keyword>
<evidence type="ECO:0000256" key="3">
    <source>
        <dbReference type="ARBA" id="ARBA00022763"/>
    </source>
</evidence>
<reference evidence="11 12" key="1">
    <citation type="submission" date="2016-12" db="EMBL/GenBank/DDBJ databases">
        <title>Study of bacterial adaptation to deep sea.</title>
        <authorList>
            <person name="Song J."/>
            <person name="Yoshizawa S."/>
            <person name="Kogure K."/>
        </authorList>
    </citation>
    <scope>NUCLEOTIDE SEQUENCE [LARGE SCALE GENOMIC DNA]</scope>
    <source>
        <strain evidence="11 12">SAORIC-165</strain>
    </source>
</reference>
<keyword evidence="4" id="KW-0378">Hydrolase</keyword>
<keyword evidence="5" id="KW-0347">Helicase</keyword>
<feature type="domain" description="RecC C-terminal" evidence="10">
    <location>
        <begin position="774"/>
        <end position="924"/>
    </location>
</feature>
<evidence type="ECO:0000256" key="6">
    <source>
        <dbReference type="ARBA" id="ARBA00022839"/>
    </source>
</evidence>
<protein>
    <submittedName>
        <fullName evidence="11">Exodeoxyribonuclease V subunit gamma</fullName>
    </submittedName>
</protein>
<dbReference type="NCBIfam" id="TIGR01450">
    <property type="entry name" value="recC"/>
    <property type="match status" value="1"/>
</dbReference>
<dbReference type="OrthoDB" id="9762834at2"/>
<dbReference type="Proteomes" id="UP000239907">
    <property type="component" value="Unassembled WGS sequence"/>
</dbReference>
<evidence type="ECO:0000256" key="5">
    <source>
        <dbReference type="ARBA" id="ARBA00022806"/>
    </source>
</evidence>
<dbReference type="HAMAP" id="MF_01486">
    <property type="entry name" value="RecC"/>
    <property type="match status" value="1"/>
</dbReference>
<evidence type="ECO:0000313" key="11">
    <source>
        <dbReference type="EMBL" id="PQJ27061.1"/>
    </source>
</evidence>
<evidence type="ECO:0000256" key="7">
    <source>
        <dbReference type="ARBA" id="ARBA00022840"/>
    </source>
</evidence>
<dbReference type="GO" id="GO:0006310">
    <property type="term" value="P:DNA recombination"/>
    <property type="evidence" value="ECO:0007669"/>
    <property type="project" value="TreeGrafter"/>
</dbReference>
<keyword evidence="9" id="KW-0234">DNA repair</keyword>
<dbReference type="SUPFAM" id="SSF52540">
    <property type="entry name" value="P-loop containing nucleoside triphosphate hydrolases"/>
    <property type="match status" value="2"/>
</dbReference>
<dbReference type="Gene3D" id="3.40.50.300">
    <property type="entry name" value="P-loop containing nucleotide triphosphate hydrolases"/>
    <property type="match status" value="2"/>
</dbReference>
<dbReference type="GO" id="GO:0005524">
    <property type="term" value="F:ATP binding"/>
    <property type="evidence" value="ECO:0007669"/>
    <property type="project" value="UniProtKB-KW"/>
</dbReference>
<evidence type="ECO:0000256" key="4">
    <source>
        <dbReference type="ARBA" id="ARBA00022801"/>
    </source>
</evidence>
<keyword evidence="3" id="KW-0227">DNA damage</keyword>
<dbReference type="InterPro" id="IPR041500">
    <property type="entry name" value="RecC_C"/>
</dbReference>
<dbReference type="PANTHER" id="PTHR30591">
    <property type="entry name" value="RECBCD ENZYME SUBUNIT RECC"/>
    <property type="match status" value="1"/>
</dbReference>
<dbReference type="RefSeq" id="WP_105041550.1">
    <property type="nucleotide sequence ID" value="NZ_MQWA01000001.1"/>
</dbReference>
<dbReference type="Pfam" id="PF04257">
    <property type="entry name" value="Exonuc_V_gamma"/>
    <property type="match status" value="1"/>
</dbReference>
<proteinExistence type="inferred from homology"/>
<evidence type="ECO:0000259" key="10">
    <source>
        <dbReference type="Pfam" id="PF17946"/>
    </source>
</evidence>
<evidence type="ECO:0000313" key="12">
    <source>
        <dbReference type="Proteomes" id="UP000239907"/>
    </source>
</evidence>
<name>A0A2S7TXW0_9BACT</name>
<evidence type="ECO:0000256" key="9">
    <source>
        <dbReference type="ARBA" id="ARBA00023204"/>
    </source>
</evidence>
<dbReference type="Gene3D" id="1.10.10.990">
    <property type="match status" value="1"/>
</dbReference>
<dbReference type="EMBL" id="MQWA01000001">
    <property type="protein sequence ID" value="PQJ27061.1"/>
    <property type="molecule type" value="Genomic_DNA"/>
</dbReference>
<dbReference type="Gene3D" id="3.40.50.10930">
    <property type="match status" value="1"/>
</dbReference>
<dbReference type="InterPro" id="IPR027417">
    <property type="entry name" value="P-loop_NTPase"/>
</dbReference>
<keyword evidence="2" id="KW-0547">Nucleotide-binding</keyword>
<evidence type="ECO:0000256" key="8">
    <source>
        <dbReference type="ARBA" id="ARBA00023125"/>
    </source>
</evidence>
<dbReference type="GO" id="GO:0008854">
    <property type="term" value="F:exodeoxyribonuclease V activity"/>
    <property type="evidence" value="ECO:0007669"/>
    <property type="project" value="InterPro"/>
</dbReference>
<dbReference type="AlphaFoldDB" id="A0A2S7TXW0"/>
<organism evidence="11 12">
    <name type="scientific">Rubritalea profundi</name>
    <dbReference type="NCBI Taxonomy" id="1658618"/>
    <lineage>
        <taxon>Bacteria</taxon>
        <taxon>Pseudomonadati</taxon>
        <taxon>Verrucomicrobiota</taxon>
        <taxon>Verrucomicrobiia</taxon>
        <taxon>Verrucomicrobiales</taxon>
        <taxon>Rubritaleaceae</taxon>
        <taxon>Rubritalea</taxon>
    </lineage>
</organism>
<keyword evidence="8" id="KW-0238">DNA-binding</keyword>
<accession>A0A2S7TXW0</accession>
<comment type="caution">
    <text evidence="11">The sequence shown here is derived from an EMBL/GenBank/DDBJ whole genome shotgun (WGS) entry which is preliminary data.</text>
</comment>
<evidence type="ECO:0000256" key="2">
    <source>
        <dbReference type="ARBA" id="ARBA00022741"/>
    </source>
</evidence>
<keyword evidence="12" id="KW-1185">Reference proteome</keyword>
<dbReference type="PANTHER" id="PTHR30591:SF1">
    <property type="entry name" value="RECBCD ENZYME SUBUNIT RECC"/>
    <property type="match status" value="1"/>
</dbReference>
<dbReference type="InterPro" id="IPR011335">
    <property type="entry name" value="Restrct_endonuc-II-like"/>
</dbReference>
<dbReference type="GO" id="GO:0006281">
    <property type="term" value="P:DNA repair"/>
    <property type="evidence" value="ECO:0007669"/>
    <property type="project" value="UniProtKB-KW"/>
</dbReference>
<evidence type="ECO:0000256" key="1">
    <source>
        <dbReference type="ARBA" id="ARBA00022722"/>
    </source>
</evidence>